<dbReference type="RefSeq" id="YP_008856988.1">
    <property type="nucleotide sequence ID" value="NC_022966.1"/>
</dbReference>
<evidence type="ECO:0000313" key="2">
    <source>
        <dbReference type="Proteomes" id="UP000018640"/>
    </source>
</evidence>
<evidence type="ECO:0000313" key="1">
    <source>
        <dbReference type="EMBL" id="AGR89582.1"/>
    </source>
</evidence>
<protein>
    <submittedName>
        <fullName evidence="1">Uncharacterized protein</fullName>
    </submittedName>
</protein>
<dbReference type="KEGG" id="vg:17778628"/>
<dbReference type="GeneID" id="17778628"/>
<accession>V5JXW1</accession>
<sequence length="44" mass="4747">MSGVWHGEWGNIVWGVNCVTQARCLSLASLKEACQFRGGGKPIV</sequence>
<reference evidence="1 2" key="1">
    <citation type="journal article" date="2013" name="Antimicrob. Agents Chemother.">
        <title>Predicting in vivo efficacy of therapeutic bacteriophages used to treat pulmonary infections.</title>
        <authorList>
            <person name="Henry M."/>
            <person name="Lavigne R."/>
            <person name="Debarbieux L."/>
        </authorList>
    </citation>
    <scope>NUCLEOTIDE SEQUENCE [LARGE SCALE GENOMIC DNA]</scope>
</reference>
<gene>
    <name evidence="1" type="ORF">PAK_P500112c</name>
</gene>
<dbReference type="EMBL" id="KC862301">
    <property type="protein sequence ID" value="AGR89582.1"/>
    <property type="molecule type" value="Genomic_DNA"/>
</dbReference>
<dbReference type="Proteomes" id="UP000018640">
    <property type="component" value="Segment"/>
</dbReference>
<name>V5JXW1_9CAUD</name>
<proteinExistence type="predicted"/>
<organism evidence="1 2">
    <name type="scientific">Pseudomonas phage PAK_P5</name>
    <dbReference type="NCBI Taxonomy" id="1327964"/>
    <lineage>
        <taxon>Viruses</taxon>
        <taxon>Duplodnaviria</taxon>
        <taxon>Heunggongvirae</taxon>
        <taxon>Uroviricota</taxon>
        <taxon>Caudoviricetes</taxon>
        <taxon>Vandenendeviridae</taxon>
        <taxon>Nankokuvirus</taxon>
        <taxon>Nankokuvirus PAKP3</taxon>
    </lineage>
</organism>